<gene>
    <name evidence="2" type="ORF">IscW_ISCW008530</name>
</gene>
<dbReference type="InterPro" id="IPR036361">
    <property type="entry name" value="SAP_dom_sf"/>
</dbReference>
<protein>
    <recommendedName>
        <fullName evidence="1">SAP domain-containing protein</fullName>
    </recommendedName>
</protein>
<reference evidence="2 4" key="1">
    <citation type="submission" date="2008-03" db="EMBL/GenBank/DDBJ databases">
        <title>Annotation of Ixodes scapularis.</title>
        <authorList>
            <consortium name="Ixodes scapularis Genome Project Consortium"/>
            <person name="Caler E."/>
            <person name="Hannick L.I."/>
            <person name="Bidwell S."/>
            <person name="Joardar V."/>
            <person name="Thiagarajan M."/>
            <person name="Amedeo P."/>
            <person name="Galinsky K.J."/>
            <person name="Schobel S."/>
            <person name="Inman J."/>
            <person name="Hostetler J."/>
            <person name="Miller J."/>
            <person name="Hammond M."/>
            <person name="Megy K."/>
            <person name="Lawson D."/>
            <person name="Kodira C."/>
            <person name="Sutton G."/>
            <person name="Meyer J."/>
            <person name="Hill C.A."/>
            <person name="Birren B."/>
            <person name="Nene V."/>
            <person name="Collins F."/>
            <person name="Alarcon-Chaidez F."/>
            <person name="Wikel S."/>
            <person name="Strausberg R."/>
        </authorList>
    </citation>
    <scope>NUCLEOTIDE SEQUENCE [LARGE SCALE GENOMIC DNA]</scope>
    <source>
        <strain evidence="4">Wikel</strain>
        <strain evidence="2">Wikel colony</strain>
    </source>
</reference>
<dbReference type="EMBL" id="ABJB010419851">
    <property type="status" value="NOT_ANNOTATED_CDS"/>
    <property type="molecule type" value="Genomic_DNA"/>
</dbReference>
<sequence>MAAMKVQDLKRVLKARGLSTAGTKSELVERLQTIGDAPNDIPQDLHGVISSLESPGSRNMMAKEDEVTSENNDITAAPTATLPDVQRNLQSQELPGSFEAATEDGGSLPMTAKVDTEEYVDCADELLTETTSAPIVARDSAFPAPQRC</sequence>
<accession>B7Q1L0</accession>
<dbReference type="SMART" id="SM00513">
    <property type="entry name" value="SAP"/>
    <property type="match status" value="1"/>
</dbReference>
<dbReference type="Gene3D" id="1.10.720.30">
    <property type="entry name" value="SAP domain"/>
    <property type="match status" value="1"/>
</dbReference>
<dbReference type="Pfam" id="PF02037">
    <property type="entry name" value="SAP"/>
    <property type="match status" value="1"/>
</dbReference>
<dbReference type="InterPro" id="IPR003034">
    <property type="entry name" value="SAP_dom"/>
</dbReference>
<dbReference type="VEuPathDB" id="VectorBase:ISCI008530"/>
<evidence type="ECO:0000259" key="1">
    <source>
        <dbReference type="PROSITE" id="PS50800"/>
    </source>
</evidence>
<organism>
    <name type="scientific">Ixodes scapularis</name>
    <name type="common">Black-legged tick</name>
    <name type="synonym">Deer tick</name>
    <dbReference type="NCBI Taxonomy" id="6945"/>
    <lineage>
        <taxon>Eukaryota</taxon>
        <taxon>Metazoa</taxon>
        <taxon>Ecdysozoa</taxon>
        <taxon>Arthropoda</taxon>
        <taxon>Chelicerata</taxon>
        <taxon>Arachnida</taxon>
        <taxon>Acari</taxon>
        <taxon>Parasitiformes</taxon>
        <taxon>Ixodida</taxon>
        <taxon>Ixodoidea</taxon>
        <taxon>Ixodidae</taxon>
        <taxon>Ixodinae</taxon>
        <taxon>Ixodes</taxon>
    </lineage>
</organism>
<evidence type="ECO:0000313" key="2">
    <source>
        <dbReference type="EMBL" id="EEC12732.1"/>
    </source>
</evidence>
<dbReference type="OrthoDB" id="9880441at2759"/>
<dbReference type="AlphaFoldDB" id="B7Q1L0"/>
<dbReference type="SUPFAM" id="SSF68906">
    <property type="entry name" value="SAP domain"/>
    <property type="match status" value="1"/>
</dbReference>
<name>B7Q1L0_IXOSC</name>
<keyword evidence="4" id="KW-1185">Reference proteome</keyword>
<reference evidence="3" key="2">
    <citation type="submission" date="2020-05" db="UniProtKB">
        <authorList>
            <consortium name="EnsemblMetazoa"/>
        </authorList>
    </citation>
    <scope>IDENTIFICATION</scope>
    <source>
        <strain evidence="3">wikel</strain>
    </source>
</reference>
<dbReference type="Proteomes" id="UP000001555">
    <property type="component" value="Unassembled WGS sequence"/>
</dbReference>
<dbReference type="PROSITE" id="PS50800">
    <property type="entry name" value="SAP"/>
    <property type="match status" value="1"/>
</dbReference>
<dbReference type="HOGENOM" id="CLU_1760814_0_0_1"/>
<evidence type="ECO:0000313" key="3">
    <source>
        <dbReference type="EnsemblMetazoa" id="ISCW008530-PA"/>
    </source>
</evidence>
<evidence type="ECO:0000313" key="4">
    <source>
        <dbReference type="Proteomes" id="UP000001555"/>
    </source>
</evidence>
<dbReference type="VEuPathDB" id="VectorBase:ISCP_009358"/>
<dbReference type="EMBL" id="DS838254">
    <property type="protein sequence ID" value="EEC12732.1"/>
    <property type="molecule type" value="Genomic_DNA"/>
</dbReference>
<proteinExistence type="predicted"/>
<feature type="domain" description="SAP" evidence="1">
    <location>
        <begin position="1"/>
        <end position="35"/>
    </location>
</feature>
<dbReference type="EnsemblMetazoa" id="ISCW008530-RA">
    <property type="protein sequence ID" value="ISCW008530-PA"/>
    <property type="gene ID" value="ISCW008530"/>
</dbReference>
<dbReference type="PaxDb" id="6945-B7Q1L0"/>
<dbReference type="VEuPathDB" id="VectorBase:ISCW008530"/>
<dbReference type="InParanoid" id="B7Q1L0"/>